<dbReference type="RefSeq" id="WP_331930395.1">
    <property type="nucleotide sequence ID" value="NZ_JBEPLU010000001.1"/>
</dbReference>
<evidence type="ECO:0000313" key="3">
    <source>
        <dbReference type="Proteomes" id="UP001549110"/>
    </source>
</evidence>
<feature type="transmembrane region" description="Helical" evidence="1">
    <location>
        <begin position="89"/>
        <end position="109"/>
    </location>
</feature>
<name>A0ABV2EFK9_9CAUL</name>
<dbReference type="EMBL" id="JBEPLU010000001">
    <property type="protein sequence ID" value="MET3525819.1"/>
    <property type="molecule type" value="Genomic_DNA"/>
</dbReference>
<protein>
    <recommendedName>
        <fullName evidence="4">MFS transporter</fullName>
    </recommendedName>
</protein>
<feature type="transmembrane region" description="Helical" evidence="1">
    <location>
        <begin position="60"/>
        <end position="83"/>
    </location>
</feature>
<keyword evidence="1" id="KW-0812">Transmembrane</keyword>
<accession>A0ABV2EFK9</accession>
<feature type="transmembrane region" description="Helical" evidence="1">
    <location>
        <begin position="5"/>
        <end position="23"/>
    </location>
</feature>
<keyword evidence="3" id="KW-1185">Reference proteome</keyword>
<proteinExistence type="predicted"/>
<comment type="caution">
    <text evidence="2">The sequence shown here is derived from an EMBL/GenBank/DDBJ whole genome shotgun (WGS) entry which is preliminary data.</text>
</comment>
<feature type="transmembrane region" description="Helical" evidence="1">
    <location>
        <begin position="321"/>
        <end position="343"/>
    </location>
</feature>
<feature type="transmembrane region" description="Helical" evidence="1">
    <location>
        <begin position="275"/>
        <end position="300"/>
    </location>
</feature>
<evidence type="ECO:0008006" key="4">
    <source>
        <dbReference type="Google" id="ProtNLM"/>
    </source>
</evidence>
<gene>
    <name evidence="2" type="ORF">ABID41_000914</name>
</gene>
<reference evidence="2 3" key="1">
    <citation type="submission" date="2024-06" db="EMBL/GenBank/DDBJ databases">
        <title>Genomic Encyclopedia of Type Strains, Phase IV (KMG-IV): sequencing the most valuable type-strain genomes for metagenomic binning, comparative biology and taxonomic classification.</title>
        <authorList>
            <person name="Goeker M."/>
        </authorList>
    </citation>
    <scope>NUCLEOTIDE SEQUENCE [LARGE SCALE GENOMIC DNA]</scope>
    <source>
        <strain evidence="2 3">DSM 17809</strain>
    </source>
</reference>
<organism evidence="2 3">
    <name type="scientific">Phenylobacterium koreense</name>
    <dbReference type="NCBI Taxonomy" id="266125"/>
    <lineage>
        <taxon>Bacteria</taxon>
        <taxon>Pseudomonadati</taxon>
        <taxon>Pseudomonadota</taxon>
        <taxon>Alphaproteobacteria</taxon>
        <taxon>Caulobacterales</taxon>
        <taxon>Caulobacteraceae</taxon>
        <taxon>Phenylobacterium</taxon>
    </lineage>
</organism>
<evidence type="ECO:0000256" key="1">
    <source>
        <dbReference type="SAM" id="Phobius"/>
    </source>
</evidence>
<keyword evidence="1" id="KW-1133">Transmembrane helix</keyword>
<feature type="transmembrane region" description="Helical" evidence="1">
    <location>
        <begin position="236"/>
        <end position="255"/>
    </location>
</feature>
<keyword evidence="1" id="KW-0472">Membrane</keyword>
<feature type="transmembrane region" description="Helical" evidence="1">
    <location>
        <begin position="156"/>
        <end position="179"/>
    </location>
</feature>
<sequence>MAKKYVWVAVVMAGVFGTMLALTPASDRAQMGATFGLLAALITALQAPPIRQFILRHRRGAIAVGIGAVGITPLVFFSGLSPLSFDPQVVGTATAFLTMVGSLVIFLPFMARRLERDVAALKADGWKAAAQRAPGAFSPGNEVKAVLAELSDHRGALLRVVGPWFFLFCVLPVLFMNVGYSKEFADRDRGFALMILLVLLILLLTELALLSVAMIQWARFTATRREPRLTAFPAKALWGWAWRWFICGVLFRSLDRIEPWLKAHLATATQWQLDGLLGLIGFIMLVFFSPFALVLPAVALDAADKGIVASMRGFRLVGRKYYLGAAMILAPYALATWGLGVAYDHYKGPVAAVANVGASVILLFITMIVGMTYLTRIYLRGSTTDASAI</sequence>
<feature type="transmembrane region" description="Helical" evidence="1">
    <location>
        <begin position="349"/>
        <end position="374"/>
    </location>
</feature>
<feature type="transmembrane region" description="Helical" evidence="1">
    <location>
        <begin position="29"/>
        <end position="48"/>
    </location>
</feature>
<feature type="transmembrane region" description="Helical" evidence="1">
    <location>
        <begin position="191"/>
        <end position="215"/>
    </location>
</feature>
<dbReference type="Proteomes" id="UP001549110">
    <property type="component" value="Unassembled WGS sequence"/>
</dbReference>
<evidence type="ECO:0000313" key="2">
    <source>
        <dbReference type="EMBL" id="MET3525819.1"/>
    </source>
</evidence>